<keyword evidence="1" id="KW-0812">Transmembrane</keyword>
<dbReference type="AlphaFoldDB" id="G1K018"/>
<sequence length="173" mass="19470">YQSSFNKKKSKRVLRKKTLQVILVQIVLLSIAIGNIRIRIYHRNSLKITRRKKSGRCLGVSNQLSEVQCDDRARNDIGSFREVDNGRGKRGRFTTIATTTTPRRDSSIDCTSIIGNTIAFGAKLLDVPEDLITGIGVIRRDSLVLNVLHPKRVFGATTSRTKTPLTRRAKHSR</sequence>
<feature type="non-terminal residue" evidence="2">
    <location>
        <position position="1"/>
    </location>
</feature>
<dbReference type="EMBL" id="JO124048">
    <property type="protein sequence ID" value="AEK06439.1"/>
    <property type="molecule type" value="mRNA"/>
</dbReference>
<keyword evidence="1" id="KW-1133">Transmembrane helix</keyword>
<protein>
    <submittedName>
        <fullName evidence="2">Exo-beta-1,3-glucanase</fullName>
    </submittedName>
</protein>
<feature type="transmembrane region" description="Helical" evidence="1">
    <location>
        <begin position="21"/>
        <end position="41"/>
    </location>
</feature>
<evidence type="ECO:0000313" key="2">
    <source>
        <dbReference type="EMBL" id="AEK06439.1"/>
    </source>
</evidence>
<reference evidence="2" key="1">
    <citation type="submission" date="2011-07" db="EMBL/GenBank/DDBJ databases">
        <title>Transcriptome analysis of Termitomyces albuminosus reveals the biodegradation of lignocellulose.</title>
        <authorList>
            <person name="Yang F."/>
            <person name="Zhao S.J."/>
            <person name="Huang Z.X."/>
            <person name="Xu B."/>
            <person name="Yang Y.J."/>
            <person name="Tang X.H."/>
            <person name="Li J.J."/>
            <person name="Wang F."/>
            <person name="Peng M.Z."/>
        </authorList>
    </citation>
    <scope>NUCLEOTIDE SEQUENCE</scope>
    <source>
        <tissue evidence="2">Fruit body</tissue>
    </source>
</reference>
<evidence type="ECO:0000256" key="1">
    <source>
        <dbReference type="SAM" id="Phobius"/>
    </source>
</evidence>
<proteinExistence type="evidence at transcript level"/>
<organism evidence="2">
    <name type="scientific">Macrolepiota albuminosa</name>
    <dbReference type="NCBI Taxonomy" id="79931"/>
    <lineage>
        <taxon>Eukaryota</taxon>
        <taxon>Fungi</taxon>
        <taxon>Dikarya</taxon>
        <taxon>Basidiomycota</taxon>
        <taxon>Agaricomycotina</taxon>
        <taxon>Agaricomycetes</taxon>
        <taxon>Agaricomycetidae</taxon>
        <taxon>Agaricales</taxon>
        <taxon>Agaricineae</taxon>
        <taxon>Agaricaceae</taxon>
        <taxon>Macrolepiota</taxon>
    </lineage>
</organism>
<accession>G1K018</accession>
<feature type="non-terminal residue" evidence="2">
    <location>
        <position position="173"/>
    </location>
</feature>
<name>G1K018_9AGAR</name>
<keyword evidence="1" id="KW-0472">Membrane</keyword>